<dbReference type="RefSeq" id="WP_255420280.1">
    <property type="nucleotide sequence ID" value="NZ_BLYK01000007.1"/>
</dbReference>
<dbReference type="Proteomes" id="UP000095679">
    <property type="component" value="Unassembled WGS sequence"/>
</dbReference>
<name>A0A174B2A8_9FIRM</name>
<reference evidence="1 2" key="1">
    <citation type="submission" date="2015-09" db="EMBL/GenBank/DDBJ databases">
        <authorList>
            <consortium name="Pathogen Informatics"/>
        </authorList>
    </citation>
    <scope>NUCLEOTIDE SEQUENCE [LARGE SCALE GENOMIC DNA]</scope>
    <source>
        <strain evidence="1 2">2789STDY5834835</strain>
    </source>
</reference>
<organism evidence="1 2">
    <name type="scientific">Anaerobutyricum hallii</name>
    <dbReference type="NCBI Taxonomy" id="39488"/>
    <lineage>
        <taxon>Bacteria</taxon>
        <taxon>Bacillati</taxon>
        <taxon>Bacillota</taxon>
        <taxon>Clostridia</taxon>
        <taxon>Lachnospirales</taxon>
        <taxon>Lachnospiraceae</taxon>
        <taxon>Anaerobutyricum</taxon>
    </lineage>
</organism>
<gene>
    <name evidence="1" type="ORF">ERS852450_00902</name>
</gene>
<dbReference type="AlphaFoldDB" id="A0A174B2A8"/>
<sequence>MNNEDMASRIQVYLKKIEKIRVKRIKREKFKHLLKTLGLSAGRK</sequence>
<accession>A0A174B2A8</accession>
<proteinExistence type="predicted"/>
<evidence type="ECO:0000313" key="2">
    <source>
        <dbReference type="Proteomes" id="UP000095679"/>
    </source>
</evidence>
<evidence type="ECO:0000313" key="1">
    <source>
        <dbReference type="EMBL" id="CUN95231.1"/>
    </source>
</evidence>
<protein>
    <submittedName>
        <fullName evidence="1">Uncharacterized protein</fullName>
    </submittedName>
</protein>
<dbReference type="EMBL" id="CYZL01000006">
    <property type="protein sequence ID" value="CUN95231.1"/>
    <property type="molecule type" value="Genomic_DNA"/>
</dbReference>